<keyword evidence="1" id="KW-0175">Coiled coil</keyword>
<dbReference type="RefSeq" id="WP_087375767.1">
    <property type="nucleotide sequence ID" value="NZ_NFIJ01000033.1"/>
</dbReference>
<organism evidence="3 4">
    <name type="scientific">Parabacteroides johnsonii</name>
    <dbReference type="NCBI Taxonomy" id="387661"/>
    <lineage>
        <taxon>Bacteria</taxon>
        <taxon>Pseudomonadati</taxon>
        <taxon>Bacteroidota</taxon>
        <taxon>Bacteroidia</taxon>
        <taxon>Bacteroidales</taxon>
        <taxon>Tannerellaceae</taxon>
        <taxon>Parabacteroides</taxon>
    </lineage>
</organism>
<protein>
    <recommendedName>
        <fullName evidence="2">Protein CR006 P-loop domain-containing protein</fullName>
    </recommendedName>
</protein>
<feature type="coiled-coil region" evidence="1">
    <location>
        <begin position="288"/>
        <end position="337"/>
    </location>
</feature>
<dbReference type="InterPro" id="IPR027417">
    <property type="entry name" value="P-loop_NTPase"/>
</dbReference>
<dbReference type="PANTHER" id="PTHR32182">
    <property type="entry name" value="DNA REPLICATION AND REPAIR PROTEIN RECF"/>
    <property type="match status" value="1"/>
</dbReference>
<dbReference type="PANTHER" id="PTHR32182:SF22">
    <property type="entry name" value="ATP-DEPENDENT ENDONUCLEASE, OLD FAMILY-RELATED"/>
    <property type="match status" value="1"/>
</dbReference>
<dbReference type="GO" id="GO:0000731">
    <property type="term" value="P:DNA synthesis involved in DNA repair"/>
    <property type="evidence" value="ECO:0007669"/>
    <property type="project" value="TreeGrafter"/>
</dbReference>
<dbReference type="Proteomes" id="UP000195975">
    <property type="component" value="Unassembled WGS sequence"/>
</dbReference>
<evidence type="ECO:0000313" key="4">
    <source>
        <dbReference type="Proteomes" id="UP000195975"/>
    </source>
</evidence>
<dbReference type="SUPFAM" id="SSF52540">
    <property type="entry name" value="P-loop containing nucleoside triphosphate hydrolases"/>
    <property type="match status" value="2"/>
</dbReference>
<reference evidence="4" key="1">
    <citation type="submission" date="2017-04" db="EMBL/GenBank/DDBJ databases">
        <title>Function of individual gut microbiota members based on whole genome sequencing of pure cultures obtained from chicken caecum.</title>
        <authorList>
            <person name="Medvecky M."/>
            <person name="Cejkova D."/>
            <person name="Polansky O."/>
            <person name="Karasova D."/>
            <person name="Kubasova T."/>
            <person name="Cizek A."/>
            <person name="Rychlik I."/>
        </authorList>
    </citation>
    <scope>NUCLEOTIDE SEQUENCE [LARGE SCALE GENOMIC DNA]</scope>
    <source>
        <strain evidence="4">An42</strain>
    </source>
</reference>
<sequence length="864" mass="99389">MSIYQEILNWSQNRPDFIRDALRRIISNPTISSNDIEELVLLVKKENGDTTVAIDAIPFESIHIPTTTNIGGIYPKLISIKRPINICALHNEGCLQFAKDRLTVVYGNNGSGKSSYSRILKKLCWSRNSNIELKKNVFTPSSNQQQVDFIIEENGTNINFRWMENNNSHPTLKLIYVYDSDCGDIYLNKENPIEYKPVGIDLLERLIPLLSSISQKLNSEIANYNTRKPNLEQSLNSTKIAQWYANLEQKNKPEIDAYIQFSQENKERKDELFNLIGTLNPQQNRQNLISLRNRIENYALQFKRIEENFTDQNQKEIKNLRATYESVKQAYDIAAKELSNLNTLEGFGTNPWRTLWEAAKNFAYKNGMSDGKTFPSKDSLKKCVLCQQDLDETAQKRLQGFNKFILNDVSTKLNSIQERIQQKKILFTSLNIPPFENISEIIDFIPDFKANYDKFEKTIIQLKDDVANYLENGGNLSINLNLISVTISDLLPNIDQQLAQNNQLIQNRNTLIEEYNELACKEFLFTNKTTILQYFDEFKYKTWINQCQSQLNTTAISRKIGELMQNQAVNLQHREFISHLNYFSPELASKVLLSRTRTSQGSTYQKCSLNGLTDTINSILSEGEQKIIALSNFLAECTIDNKKTTIIFDDPVNSLDMDYRDLIANKIIELSRDRQIIVLTHDLSFLRLLIDTHTTTLLTDCHVIGIDKYNGVTGIVTDEIPFLAKNVQERINSIRKILAEHDSLNITDAHGRETKLDSARKRFRMLLERSVEEILSNKTYERFSKNIHLKKGTLSSYIVTEKSDVDFLLSLFSKYSITEHDGGTSTIPQLPSKATIEKDIVDYLAWKDGFKAKLKSWKDSNNYN</sequence>
<feature type="coiled-coil region" evidence="1">
    <location>
        <begin position="452"/>
        <end position="521"/>
    </location>
</feature>
<evidence type="ECO:0000259" key="2">
    <source>
        <dbReference type="Pfam" id="PF13166"/>
    </source>
</evidence>
<gene>
    <name evidence="3" type="ORF">B5F96_17655</name>
</gene>
<name>A0A9Q5SP34_9BACT</name>
<dbReference type="EMBL" id="NFIJ01000033">
    <property type="protein sequence ID" value="OUO01598.1"/>
    <property type="molecule type" value="Genomic_DNA"/>
</dbReference>
<dbReference type="Gene3D" id="3.40.50.300">
    <property type="entry name" value="P-loop containing nucleotide triphosphate hydrolases"/>
    <property type="match status" value="2"/>
</dbReference>
<evidence type="ECO:0000256" key="1">
    <source>
        <dbReference type="SAM" id="Coils"/>
    </source>
</evidence>
<accession>A0A9Q5SP34</accession>
<dbReference type="Pfam" id="PF13166">
    <property type="entry name" value="AAA_13"/>
    <property type="match status" value="1"/>
</dbReference>
<dbReference type="InterPro" id="IPR026866">
    <property type="entry name" value="CR006_AAA"/>
</dbReference>
<comment type="caution">
    <text evidence="3">The sequence shown here is derived from an EMBL/GenBank/DDBJ whole genome shotgun (WGS) entry which is preliminary data.</text>
</comment>
<feature type="domain" description="Protein CR006 P-loop" evidence="2">
    <location>
        <begin position="101"/>
        <end position="690"/>
    </location>
</feature>
<evidence type="ECO:0000313" key="3">
    <source>
        <dbReference type="EMBL" id="OUO01598.1"/>
    </source>
</evidence>
<proteinExistence type="predicted"/>
<dbReference type="GO" id="GO:0006302">
    <property type="term" value="P:double-strand break repair"/>
    <property type="evidence" value="ECO:0007669"/>
    <property type="project" value="TreeGrafter"/>
</dbReference>
<dbReference type="AlphaFoldDB" id="A0A9Q5SP34"/>